<dbReference type="InParanoid" id="A0A5R8QJF1"/>
<dbReference type="PIRSF" id="PIRSF004976">
    <property type="entry name" value="ATPase_YdaO"/>
    <property type="match status" value="1"/>
</dbReference>
<dbReference type="Gene3D" id="3.40.50.620">
    <property type="entry name" value="HUPs"/>
    <property type="match status" value="1"/>
</dbReference>
<accession>A0A5R8QJF1</accession>
<evidence type="ECO:0000259" key="3">
    <source>
        <dbReference type="Pfam" id="PF01171"/>
    </source>
</evidence>
<comment type="caution">
    <text evidence="4">The sequence shown here is derived from an EMBL/GenBank/DDBJ whole genome shotgun (WGS) entry which is preliminary data.</text>
</comment>
<dbReference type="InterPro" id="IPR014729">
    <property type="entry name" value="Rossmann-like_a/b/a_fold"/>
</dbReference>
<dbReference type="GO" id="GO:0008033">
    <property type="term" value="P:tRNA processing"/>
    <property type="evidence" value="ECO:0007669"/>
    <property type="project" value="InterPro"/>
</dbReference>
<dbReference type="Pfam" id="PF01171">
    <property type="entry name" value="ATP_bind_3"/>
    <property type="match status" value="1"/>
</dbReference>
<feature type="binding site" evidence="2">
    <location>
        <position position="160"/>
    </location>
    <ligand>
        <name>ATP</name>
        <dbReference type="ChEBI" id="CHEBI:30616"/>
    </ligand>
</feature>
<dbReference type="InterPro" id="IPR035107">
    <property type="entry name" value="tRNA_thiolation_TtcA_Ctu1"/>
</dbReference>
<dbReference type="InterPro" id="IPR011063">
    <property type="entry name" value="TilS/TtcA_N"/>
</dbReference>
<dbReference type="PANTHER" id="PTHR43686:SF1">
    <property type="entry name" value="AMINOTRAN_5 DOMAIN-CONTAINING PROTEIN"/>
    <property type="match status" value="1"/>
</dbReference>
<feature type="binding site" evidence="2">
    <location>
        <position position="65"/>
    </location>
    <ligand>
        <name>ATP</name>
        <dbReference type="ChEBI" id="CHEBI:30616"/>
    </ligand>
</feature>
<gene>
    <name evidence="4" type="ORF">FEZ08_01850</name>
</gene>
<keyword evidence="2" id="KW-0067">ATP-binding</keyword>
<keyword evidence="5" id="KW-1185">Reference proteome</keyword>
<dbReference type="EMBL" id="VBWP01000001">
    <property type="protein sequence ID" value="TLG77387.1"/>
    <property type="molecule type" value="Genomic_DNA"/>
</dbReference>
<sequence length="276" mass="31335">MSTLATPNCPIIIPEVELQDCQTIERSIHKTYRRHLWAPFIRAIKEFNLVEDGDRIAVAISGGKDSLLLAKLFQALQRTKLFDFELVLIAMNPGFHQENLVALEANLKHLEIPAEIYADNIFERAEARSKEFPCYQCAQMRRGSLYAKATEHGCNKLALGHHYDDVLETILLNIFYAGKFESMLPILPAKNFDVQLIRPLYYVEEADIIRYTKQNGIQAMNCGCTVAAGRTASKRSEIKQLIKQLDTVDPAIKNNILSSTRNVNLEKILGWRADDK</sequence>
<dbReference type="Proteomes" id="UP000306912">
    <property type="component" value="Unassembled WGS sequence"/>
</dbReference>
<dbReference type="GO" id="GO:0016740">
    <property type="term" value="F:transferase activity"/>
    <property type="evidence" value="ECO:0007669"/>
    <property type="project" value="UniProtKB-KW"/>
</dbReference>
<feature type="binding site" evidence="2">
    <location>
        <position position="89"/>
    </location>
    <ligand>
        <name>ATP</name>
        <dbReference type="ChEBI" id="CHEBI:30616"/>
    </ligand>
</feature>
<organism evidence="4 5">
    <name type="scientific">Culicoidibacter larvae</name>
    <dbReference type="NCBI Taxonomy" id="2579976"/>
    <lineage>
        <taxon>Bacteria</taxon>
        <taxon>Bacillati</taxon>
        <taxon>Bacillota</taxon>
        <taxon>Culicoidibacteria</taxon>
        <taxon>Culicoidibacterales</taxon>
        <taxon>Culicoidibacteraceae</taxon>
        <taxon>Culicoidibacter</taxon>
    </lineage>
</organism>
<keyword evidence="2" id="KW-0547">Nucleotide-binding</keyword>
<feature type="binding site" evidence="2">
    <location>
        <begin position="59"/>
        <end position="61"/>
    </location>
    <ligand>
        <name>ATP</name>
        <dbReference type="ChEBI" id="CHEBI:30616"/>
    </ligand>
</feature>
<protein>
    <submittedName>
        <fullName evidence="4">tRNA 2-thiocytidine biosynthesis protein TtcA</fullName>
    </submittedName>
</protein>
<evidence type="ECO:0000313" key="5">
    <source>
        <dbReference type="Proteomes" id="UP000306912"/>
    </source>
</evidence>
<proteinExistence type="predicted"/>
<evidence type="ECO:0000256" key="2">
    <source>
        <dbReference type="PIRSR" id="PIRSR004976-51"/>
    </source>
</evidence>
<evidence type="ECO:0000256" key="1">
    <source>
        <dbReference type="ARBA" id="ARBA00022679"/>
    </source>
</evidence>
<dbReference type="SUPFAM" id="SSF52402">
    <property type="entry name" value="Adenine nucleotide alpha hydrolases-like"/>
    <property type="match status" value="1"/>
</dbReference>
<dbReference type="GO" id="GO:0005524">
    <property type="term" value="F:ATP binding"/>
    <property type="evidence" value="ECO:0007669"/>
    <property type="project" value="UniProtKB-KW"/>
</dbReference>
<evidence type="ECO:0000313" key="4">
    <source>
        <dbReference type="EMBL" id="TLG77387.1"/>
    </source>
</evidence>
<feature type="domain" description="tRNA(Ile)-lysidine/2-thiocytidine synthase N-terminal" evidence="3">
    <location>
        <begin position="56"/>
        <end position="218"/>
    </location>
</feature>
<dbReference type="OrthoDB" id="9801054at2"/>
<name>A0A5R8QJF1_9FIRM</name>
<feature type="binding site" evidence="2">
    <location>
        <position position="165"/>
    </location>
    <ligand>
        <name>ATP</name>
        <dbReference type="ChEBI" id="CHEBI:30616"/>
    </ligand>
</feature>
<dbReference type="PANTHER" id="PTHR43686">
    <property type="entry name" value="SULFURTRANSFERASE-RELATED"/>
    <property type="match status" value="1"/>
</dbReference>
<keyword evidence="1" id="KW-0808">Transferase</keyword>
<dbReference type="AlphaFoldDB" id="A0A5R8QJF1"/>
<dbReference type="CDD" id="cd24138">
    <property type="entry name" value="TtcA-like"/>
    <property type="match status" value="1"/>
</dbReference>
<dbReference type="RefSeq" id="WP_138189996.1">
    <property type="nucleotide sequence ID" value="NZ_VBWP01000001.1"/>
</dbReference>
<reference evidence="4 5" key="1">
    <citation type="submission" date="2019-05" db="EMBL/GenBank/DDBJ databases">
        <title>Culicoidintestinum kansasii gen. nov., sp. nov. from the gastrointestinal tract of the biting midge, Culicoides sonorensis.</title>
        <authorList>
            <person name="Neupane S."/>
            <person name="Ghosh A."/>
            <person name="Gunther S."/>
            <person name="Martin K."/>
            <person name="Zurek L."/>
        </authorList>
    </citation>
    <scope>NUCLEOTIDE SEQUENCE [LARGE SCALE GENOMIC DNA]</scope>
    <source>
        <strain evidence="4 5">CS-1</strain>
    </source>
</reference>